<comment type="cofactor">
    <cofactor evidence="1">
        <name>pyridoxal 5'-phosphate</name>
        <dbReference type="ChEBI" id="CHEBI:597326"/>
    </cofactor>
</comment>
<dbReference type="SUPFAM" id="SSF53383">
    <property type="entry name" value="PLP-dependent transferases"/>
    <property type="match status" value="1"/>
</dbReference>
<dbReference type="InterPro" id="IPR054542">
    <property type="entry name" value="Cys_met_metab_PP"/>
</dbReference>
<dbReference type="EMBL" id="UINC01001261">
    <property type="protein sequence ID" value="SUZ75934.1"/>
    <property type="molecule type" value="Genomic_DNA"/>
</dbReference>
<dbReference type="GO" id="GO:0030170">
    <property type="term" value="F:pyridoxal phosphate binding"/>
    <property type="evidence" value="ECO:0007669"/>
    <property type="project" value="InterPro"/>
</dbReference>
<dbReference type="GO" id="GO:0003961">
    <property type="term" value="F:O-acetylhomoserine aminocarboxypropyltransferase activity"/>
    <property type="evidence" value="ECO:0007669"/>
    <property type="project" value="TreeGrafter"/>
</dbReference>
<keyword evidence="4" id="KW-0663">Pyridoxal phosphate</keyword>
<evidence type="ECO:0008006" key="6">
    <source>
        <dbReference type="Google" id="ProtNLM"/>
    </source>
</evidence>
<sequence length="429" mass="45859">VNDRNWGFRTRALHAGARPDASTGSRAVPIYQSTSFVFEDTADAADKFALQKYGTIYTRISNPTINAFEERMASLECGIGSVATASGMAAEFLTAAALAGSGDNFVTSSALYGGTHTLFDVTLGRFGVEARFVDGDNPDAYAQVIDQNTKFLYTEIVGNPLGSIPDLSAIAAVAHSHDLPLVVDGTFATPYLCQPLNHGADIVLHSATKFIGGHGHSIGGVVTESGRFDWGSGRFPHMTEPVESYNGLKFWENFGEYAFCTKLRAEQLRDVGASMSPINAFLLLQGIETLPFRMDAHVANAQAVAEHLDQHEAVNWVNYAGLATSPYNDLANIYLPKGPGAVFTFGVKGGRPAGAKFIESLQVISHLANVGDARTLVIHPASTTHQQLSDEALASSGVSDDMVRLSVGLEDLEDIIWDLEQALAKASES</sequence>
<dbReference type="GO" id="GO:0019346">
    <property type="term" value="P:transsulfuration"/>
    <property type="evidence" value="ECO:0007669"/>
    <property type="project" value="InterPro"/>
</dbReference>
<evidence type="ECO:0000256" key="3">
    <source>
        <dbReference type="ARBA" id="ARBA00022679"/>
    </source>
</evidence>
<reference evidence="5" key="1">
    <citation type="submission" date="2018-05" db="EMBL/GenBank/DDBJ databases">
        <authorList>
            <person name="Lanie J.A."/>
            <person name="Ng W.-L."/>
            <person name="Kazmierczak K.M."/>
            <person name="Andrzejewski T.M."/>
            <person name="Davidsen T.M."/>
            <person name="Wayne K.J."/>
            <person name="Tettelin H."/>
            <person name="Glass J.I."/>
            <person name="Rusch D."/>
            <person name="Podicherti R."/>
            <person name="Tsui H.-C.T."/>
            <person name="Winkler M.E."/>
        </authorList>
    </citation>
    <scope>NUCLEOTIDE SEQUENCE</scope>
</reference>
<dbReference type="PANTHER" id="PTHR43797:SF2">
    <property type="entry name" value="HOMOCYSTEINE_CYSTEINE SYNTHASE"/>
    <property type="match status" value="1"/>
</dbReference>
<dbReference type="Gene3D" id="3.40.640.10">
    <property type="entry name" value="Type I PLP-dependent aspartate aminotransferase-like (Major domain)"/>
    <property type="match status" value="1"/>
</dbReference>
<dbReference type="InterPro" id="IPR000277">
    <property type="entry name" value="Cys/Met-Metab_PyrdxlP-dep_enz"/>
</dbReference>
<dbReference type="PIRSF" id="PIRSF001434">
    <property type="entry name" value="CGS"/>
    <property type="match status" value="1"/>
</dbReference>
<organism evidence="5">
    <name type="scientific">marine metagenome</name>
    <dbReference type="NCBI Taxonomy" id="408172"/>
    <lineage>
        <taxon>unclassified sequences</taxon>
        <taxon>metagenomes</taxon>
        <taxon>ecological metagenomes</taxon>
    </lineage>
</organism>
<dbReference type="InterPro" id="IPR015422">
    <property type="entry name" value="PyrdxlP-dep_Trfase_small"/>
</dbReference>
<evidence type="ECO:0000256" key="1">
    <source>
        <dbReference type="ARBA" id="ARBA00001933"/>
    </source>
</evidence>
<feature type="non-terminal residue" evidence="5">
    <location>
        <position position="1"/>
    </location>
</feature>
<dbReference type="FunFam" id="3.40.640.10:FF:000035">
    <property type="entry name" value="O-succinylhomoserine sulfhydrylase"/>
    <property type="match status" value="1"/>
</dbReference>
<dbReference type="GO" id="GO:0071269">
    <property type="term" value="P:L-homocysteine biosynthetic process"/>
    <property type="evidence" value="ECO:0007669"/>
    <property type="project" value="TreeGrafter"/>
</dbReference>
<dbReference type="InterPro" id="IPR015421">
    <property type="entry name" value="PyrdxlP-dep_Trfase_major"/>
</dbReference>
<evidence type="ECO:0000256" key="2">
    <source>
        <dbReference type="ARBA" id="ARBA00009077"/>
    </source>
</evidence>
<dbReference type="NCBIfam" id="TIGR01326">
    <property type="entry name" value="OAH_OAS_sulfhy"/>
    <property type="match status" value="1"/>
</dbReference>
<dbReference type="InterPro" id="IPR015424">
    <property type="entry name" value="PyrdxlP-dep_Trfase"/>
</dbReference>
<dbReference type="InterPro" id="IPR006235">
    <property type="entry name" value="OAc-hSer/O-AcSer_sulfhydrylase"/>
</dbReference>
<evidence type="ECO:0000313" key="5">
    <source>
        <dbReference type="EMBL" id="SUZ75934.1"/>
    </source>
</evidence>
<dbReference type="GO" id="GO:0005737">
    <property type="term" value="C:cytoplasm"/>
    <property type="evidence" value="ECO:0007669"/>
    <property type="project" value="TreeGrafter"/>
</dbReference>
<keyword evidence="3" id="KW-0808">Transferase</keyword>
<name>A0A381QAP9_9ZZZZ</name>
<proteinExistence type="inferred from homology"/>
<gene>
    <name evidence="5" type="ORF">METZ01_LOCUS28788</name>
</gene>
<dbReference type="PANTHER" id="PTHR43797">
    <property type="entry name" value="HOMOCYSTEINE/CYSTEINE SYNTHASE"/>
    <property type="match status" value="1"/>
</dbReference>
<dbReference type="CDD" id="cd00614">
    <property type="entry name" value="CGS_like"/>
    <property type="match status" value="1"/>
</dbReference>
<dbReference type="PROSITE" id="PS00868">
    <property type="entry name" value="CYS_MET_METAB_PP"/>
    <property type="match status" value="1"/>
</dbReference>
<dbReference type="Gene3D" id="3.90.1150.10">
    <property type="entry name" value="Aspartate Aminotransferase, domain 1"/>
    <property type="match status" value="1"/>
</dbReference>
<accession>A0A381QAP9</accession>
<comment type="similarity">
    <text evidence="2">Belongs to the trans-sulfuration enzymes family.</text>
</comment>
<dbReference type="Pfam" id="PF01053">
    <property type="entry name" value="Cys_Met_Meta_PP"/>
    <property type="match status" value="1"/>
</dbReference>
<dbReference type="GO" id="GO:0004124">
    <property type="term" value="F:cysteine synthase activity"/>
    <property type="evidence" value="ECO:0007669"/>
    <property type="project" value="TreeGrafter"/>
</dbReference>
<dbReference type="AlphaFoldDB" id="A0A381QAP9"/>
<dbReference type="GO" id="GO:0006535">
    <property type="term" value="P:cysteine biosynthetic process from serine"/>
    <property type="evidence" value="ECO:0007669"/>
    <property type="project" value="TreeGrafter"/>
</dbReference>
<evidence type="ECO:0000256" key="4">
    <source>
        <dbReference type="ARBA" id="ARBA00022898"/>
    </source>
</evidence>
<protein>
    <recommendedName>
        <fullName evidence="6">O-acetylhomoserine aminocarboxypropyltransferase</fullName>
    </recommendedName>
</protein>